<keyword evidence="1" id="KW-0862">Zinc</keyword>
<dbReference type="EMBL" id="QGML01001483">
    <property type="protein sequence ID" value="TVY88946.1"/>
    <property type="molecule type" value="Genomic_DNA"/>
</dbReference>
<gene>
    <name evidence="4" type="primary">RNF13</name>
    <name evidence="4" type="ORF">LAWI1_G006657</name>
</gene>
<dbReference type="GO" id="GO:0061630">
    <property type="term" value="F:ubiquitin protein ligase activity"/>
    <property type="evidence" value="ECO:0007669"/>
    <property type="project" value="TreeGrafter"/>
</dbReference>
<evidence type="ECO:0000256" key="1">
    <source>
        <dbReference type="PROSITE-ProRule" id="PRU00175"/>
    </source>
</evidence>
<dbReference type="GO" id="GO:0005737">
    <property type="term" value="C:cytoplasm"/>
    <property type="evidence" value="ECO:0007669"/>
    <property type="project" value="TreeGrafter"/>
</dbReference>
<accession>A0A559M7J0</accession>
<dbReference type="PANTHER" id="PTHR22765">
    <property type="entry name" value="RING FINGER AND PROTEASE ASSOCIATED DOMAIN-CONTAINING"/>
    <property type="match status" value="1"/>
</dbReference>
<comment type="caution">
    <text evidence="4">The sequence shown here is derived from an EMBL/GenBank/DDBJ whole genome shotgun (WGS) entry which is preliminary data.</text>
</comment>
<dbReference type="Gene3D" id="3.30.40.10">
    <property type="entry name" value="Zinc/RING finger domain, C3HC4 (zinc finger)"/>
    <property type="match status" value="1"/>
</dbReference>
<dbReference type="FunFam" id="3.30.40.10:FF:000539">
    <property type="entry name" value="Ring finger domain protein"/>
    <property type="match status" value="1"/>
</dbReference>
<dbReference type="CDD" id="cd16473">
    <property type="entry name" value="RING-H2_RNF103"/>
    <property type="match status" value="1"/>
</dbReference>
<dbReference type="InterPro" id="IPR013083">
    <property type="entry name" value="Znf_RING/FYVE/PHD"/>
</dbReference>
<dbReference type="SMART" id="SM00184">
    <property type="entry name" value="RING"/>
    <property type="match status" value="1"/>
</dbReference>
<name>A0A559M7J0_9HELO</name>
<dbReference type="SUPFAM" id="SSF57850">
    <property type="entry name" value="RING/U-box"/>
    <property type="match status" value="1"/>
</dbReference>
<feature type="compositionally biased region" description="Polar residues" evidence="2">
    <location>
        <begin position="417"/>
        <end position="427"/>
    </location>
</feature>
<feature type="non-terminal residue" evidence="4">
    <location>
        <position position="562"/>
    </location>
</feature>
<organism evidence="4 5">
    <name type="scientific">Lachnellula willkommii</name>
    <dbReference type="NCBI Taxonomy" id="215461"/>
    <lineage>
        <taxon>Eukaryota</taxon>
        <taxon>Fungi</taxon>
        <taxon>Dikarya</taxon>
        <taxon>Ascomycota</taxon>
        <taxon>Pezizomycotina</taxon>
        <taxon>Leotiomycetes</taxon>
        <taxon>Helotiales</taxon>
        <taxon>Lachnaceae</taxon>
        <taxon>Lachnellula</taxon>
    </lineage>
</organism>
<evidence type="ECO:0000259" key="3">
    <source>
        <dbReference type="PROSITE" id="PS50089"/>
    </source>
</evidence>
<protein>
    <submittedName>
        <fullName evidence="4">E3 ubiquitin-protein ligase</fullName>
    </submittedName>
</protein>
<evidence type="ECO:0000313" key="4">
    <source>
        <dbReference type="EMBL" id="TVY88946.1"/>
    </source>
</evidence>
<evidence type="ECO:0000256" key="2">
    <source>
        <dbReference type="SAM" id="MobiDB-lite"/>
    </source>
</evidence>
<feature type="compositionally biased region" description="Low complexity" evidence="2">
    <location>
        <begin position="402"/>
        <end position="416"/>
    </location>
</feature>
<dbReference type="Pfam" id="PF13639">
    <property type="entry name" value="zf-RING_2"/>
    <property type="match status" value="1"/>
</dbReference>
<feature type="region of interest" description="Disordered" evidence="2">
    <location>
        <begin position="336"/>
        <end position="455"/>
    </location>
</feature>
<dbReference type="PROSITE" id="PS50089">
    <property type="entry name" value="ZF_RING_2"/>
    <property type="match status" value="1"/>
</dbReference>
<keyword evidence="1" id="KW-0479">Metal-binding</keyword>
<dbReference type="PANTHER" id="PTHR22765:SF434">
    <property type="entry name" value="GB|AAD18119.1-RELATED"/>
    <property type="match status" value="1"/>
</dbReference>
<feature type="compositionally biased region" description="Low complexity" evidence="2">
    <location>
        <begin position="33"/>
        <end position="57"/>
    </location>
</feature>
<feature type="domain" description="RING-type" evidence="3">
    <location>
        <begin position="288"/>
        <end position="330"/>
    </location>
</feature>
<reference evidence="4 5" key="1">
    <citation type="submission" date="2018-05" db="EMBL/GenBank/DDBJ databases">
        <title>Genome sequencing and assembly of the regulated plant pathogen Lachnellula willkommii and related sister species for the development of diagnostic species identification markers.</title>
        <authorList>
            <person name="Giroux E."/>
            <person name="Bilodeau G."/>
        </authorList>
    </citation>
    <scope>NUCLEOTIDE SEQUENCE [LARGE SCALE GENOMIC DNA]</scope>
    <source>
        <strain evidence="4 5">CBS 172.35</strain>
    </source>
</reference>
<feature type="compositionally biased region" description="Basic and acidic residues" evidence="2">
    <location>
        <begin position="338"/>
        <end position="350"/>
    </location>
</feature>
<keyword evidence="5" id="KW-1185">Reference proteome</keyword>
<keyword evidence="1" id="KW-0863">Zinc-finger</keyword>
<dbReference type="GO" id="GO:0008270">
    <property type="term" value="F:zinc ion binding"/>
    <property type="evidence" value="ECO:0007669"/>
    <property type="project" value="UniProtKB-KW"/>
</dbReference>
<evidence type="ECO:0000313" key="5">
    <source>
        <dbReference type="Proteomes" id="UP000315522"/>
    </source>
</evidence>
<dbReference type="AlphaFoldDB" id="A0A559M7J0"/>
<feature type="compositionally biased region" description="Basic and acidic residues" evidence="2">
    <location>
        <begin position="213"/>
        <end position="231"/>
    </location>
</feature>
<proteinExistence type="predicted"/>
<dbReference type="InterPro" id="IPR051826">
    <property type="entry name" value="E3_ubiquitin-ligase_domain"/>
</dbReference>
<feature type="region of interest" description="Disordered" evidence="2">
    <location>
        <begin position="20"/>
        <end position="63"/>
    </location>
</feature>
<dbReference type="GO" id="GO:0006511">
    <property type="term" value="P:ubiquitin-dependent protein catabolic process"/>
    <property type="evidence" value="ECO:0007669"/>
    <property type="project" value="TreeGrafter"/>
</dbReference>
<dbReference type="Proteomes" id="UP000315522">
    <property type="component" value="Unassembled WGS sequence"/>
</dbReference>
<sequence>MPIINQVLVEVLHVAERHLQPRNLGGTQTTADPTSTPQMSSPSSTSASPPAATTTSSSGGGGPTSSPLLLANLYDPFIDTMQRIIVGVKYCFRYNARNRALRNGDDVDPINLENMPTRPHRRRREKKLMTMDEVNERFPLTKYKTWVASRAREGLPTSGGVTVTAPPSRAGSVREIEGVVPSSPVDTKHSVNTIPHTATSEREIEEVTTSPEIHTDDKKKSIDVSTEEKESTITPVVEEQNKLEEVPTTTSTVDKLQTTATEMEEEDDDDHILTAVPPELLTNPGDSCAICIDTLEEDDDIRGLTCGHAFHAGCLDPWLTSRRACCPLCKADYYTPKPRPEGEAVDTERSGRRRDARMNLPQQPRSAWSGLRVGGRFGTHQSYNRNDSTNDQRRAARRARRAAPPGDAAGALGTPATSAQANSNATEPSRWRPRNPFSGISMPAMHFPGRNRQPVEQNVAPTTTTTAGPSPSQLEAGVDIRSGTYYRPVLKIPLRLLIPDSRYPTYPKHTPDRHPQAMPFVQSLRTAYTILHFPRTLQIIPCHAERPFSDFPFSNATGQMGG</sequence>
<feature type="region of interest" description="Disordered" evidence="2">
    <location>
        <begin position="198"/>
        <end position="233"/>
    </location>
</feature>
<dbReference type="InterPro" id="IPR001841">
    <property type="entry name" value="Znf_RING"/>
</dbReference>